<evidence type="ECO:0000313" key="13">
    <source>
        <dbReference type="Proteomes" id="UP000014760"/>
    </source>
</evidence>
<sequence>MVLYLLHVYFIPVIIVVGILGNLLSCVVLLGSHMRKQSSSIYLASLSIADTGFLLSLIIVWLAWVDIDLMNRPGWCQITVFVAYVSAFLSVWIVVSFTAERYIAVWHPFRRHVMCSAKRAKIIISSLTVFAVLLYSPSIWTSTVVKRKDKYFCAPKADLRHISNALLNIDIIITLVIPCILITTLRRSTSSTKTALQRRTDSQLKTTRTLVIISSFFVILNAPSHAFRIFGFIQTLRGRTHQTTGASLRGQEAMQLLYYINFAINFFMYSACAKRFRKTIKRMLKRMRYSVVSCSCQCDGCLGDGTDRNEDVHIVRKTQALWRGK</sequence>
<dbReference type="GO" id="GO:0004930">
    <property type="term" value="F:G protein-coupled receptor activity"/>
    <property type="evidence" value="ECO:0007669"/>
    <property type="project" value="UniProtKB-KW"/>
</dbReference>
<dbReference type="InterPro" id="IPR017452">
    <property type="entry name" value="GPCR_Rhodpsn_7TM"/>
</dbReference>
<dbReference type="PANTHER" id="PTHR24243">
    <property type="entry name" value="G-PROTEIN COUPLED RECEPTOR"/>
    <property type="match status" value="1"/>
</dbReference>
<evidence type="ECO:0000313" key="11">
    <source>
        <dbReference type="EMBL" id="ELT87805.1"/>
    </source>
</evidence>
<keyword evidence="7 8" id="KW-0807">Transducer</keyword>
<reference evidence="12" key="3">
    <citation type="submission" date="2015-06" db="UniProtKB">
        <authorList>
            <consortium name="EnsemblMetazoa"/>
        </authorList>
    </citation>
    <scope>IDENTIFICATION</scope>
</reference>
<evidence type="ECO:0000259" key="10">
    <source>
        <dbReference type="PROSITE" id="PS50262"/>
    </source>
</evidence>
<dbReference type="PROSITE" id="PS00237">
    <property type="entry name" value="G_PROTEIN_RECEP_F1_1"/>
    <property type="match status" value="1"/>
</dbReference>
<evidence type="ECO:0000313" key="12">
    <source>
        <dbReference type="EnsemblMetazoa" id="CapteP131203"/>
    </source>
</evidence>
<gene>
    <name evidence="11" type="ORF">CAPTEDRAFT_131203</name>
</gene>
<proteinExistence type="inferred from homology"/>
<feature type="transmembrane region" description="Helical" evidence="9">
    <location>
        <begin position="206"/>
        <end position="227"/>
    </location>
</feature>
<comment type="subcellular location">
    <subcellularLocation>
        <location evidence="1">Membrane</location>
        <topology evidence="1">Multi-pass membrane protein</topology>
    </subcellularLocation>
</comment>
<feature type="transmembrane region" description="Helical" evidence="9">
    <location>
        <begin position="6"/>
        <end position="30"/>
    </location>
</feature>
<feature type="transmembrane region" description="Helical" evidence="9">
    <location>
        <begin position="77"/>
        <end position="99"/>
    </location>
</feature>
<keyword evidence="2 8" id="KW-0812">Transmembrane</keyword>
<dbReference type="GO" id="GO:0005886">
    <property type="term" value="C:plasma membrane"/>
    <property type="evidence" value="ECO:0007669"/>
    <property type="project" value="TreeGrafter"/>
</dbReference>
<dbReference type="AlphaFoldDB" id="R7T8T1"/>
<evidence type="ECO:0000256" key="9">
    <source>
        <dbReference type="SAM" id="Phobius"/>
    </source>
</evidence>
<dbReference type="FunCoup" id="R7T8T1">
    <property type="interactions" value="31"/>
</dbReference>
<protein>
    <recommendedName>
        <fullName evidence="10">G-protein coupled receptors family 1 profile domain-containing protein</fullName>
    </recommendedName>
</protein>
<feature type="transmembrane region" description="Helical" evidence="9">
    <location>
        <begin position="165"/>
        <end position="185"/>
    </location>
</feature>
<dbReference type="EnsemblMetazoa" id="CapteT131203">
    <property type="protein sequence ID" value="CapteP131203"/>
    <property type="gene ID" value="CapteG131203"/>
</dbReference>
<feature type="domain" description="G-protein coupled receptors family 1 profile" evidence="10">
    <location>
        <begin position="21"/>
        <end position="269"/>
    </location>
</feature>
<evidence type="ECO:0000256" key="8">
    <source>
        <dbReference type="RuleBase" id="RU000688"/>
    </source>
</evidence>
<evidence type="ECO:0000256" key="3">
    <source>
        <dbReference type="ARBA" id="ARBA00022989"/>
    </source>
</evidence>
<keyword evidence="3 9" id="KW-1133">Transmembrane helix</keyword>
<dbReference type="Pfam" id="PF00001">
    <property type="entry name" value="7tm_1"/>
    <property type="match status" value="1"/>
</dbReference>
<keyword evidence="4 8" id="KW-0297">G-protein coupled receptor</keyword>
<dbReference type="InterPro" id="IPR000276">
    <property type="entry name" value="GPCR_Rhodpsn"/>
</dbReference>
<dbReference type="PROSITE" id="PS50262">
    <property type="entry name" value="G_PROTEIN_RECEP_F1_2"/>
    <property type="match status" value="1"/>
</dbReference>
<dbReference type="PANTHER" id="PTHR24243:SF230">
    <property type="entry name" value="G-PROTEIN COUPLED RECEPTORS FAMILY 1 PROFILE DOMAIN-CONTAINING PROTEIN"/>
    <property type="match status" value="1"/>
</dbReference>
<dbReference type="Proteomes" id="UP000014760">
    <property type="component" value="Unassembled WGS sequence"/>
</dbReference>
<dbReference type="PRINTS" id="PR00237">
    <property type="entry name" value="GPCRRHODOPSN"/>
</dbReference>
<evidence type="ECO:0000256" key="2">
    <source>
        <dbReference type="ARBA" id="ARBA00022692"/>
    </source>
</evidence>
<comment type="similarity">
    <text evidence="8">Belongs to the G-protein coupled receptor 1 family.</text>
</comment>
<feature type="transmembrane region" description="Helical" evidence="9">
    <location>
        <begin position="256"/>
        <end position="276"/>
    </location>
</feature>
<dbReference type="STRING" id="283909.R7T8T1"/>
<feature type="transmembrane region" description="Helical" evidence="9">
    <location>
        <begin position="42"/>
        <end position="65"/>
    </location>
</feature>
<keyword evidence="5 9" id="KW-0472">Membrane</keyword>
<feature type="transmembrane region" description="Helical" evidence="9">
    <location>
        <begin position="120"/>
        <end position="140"/>
    </location>
</feature>
<dbReference type="HOGENOM" id="CLU_009579_24_0_1"/>
<evidence type="ECO:0000256" key="4">
    <source>
        <dbReference type="ARBA" id="ARBA00023040"/>
    </source>
</evidence>
<dbReference type="CDD" id="cd14978">
    <property type="entry name" value="7tmA_FMRFamide_R-like"/>
    <property type="match status" value="1"/>
</dbReference>
<dbReference type="SUPFAM" id="SSF81321">
    <property type="entry name" value="Family A G protein-coupled receptor-like"/>
    <property type="match status" value="1"/>
</dbReference>
<accession>R7T8T1</accession>
<organism evidence="11">
    <name type="scientific">Capitella teleta</name>
    <name type="common">Polychaete worm</name>
    <dbReference type="NCBI Taxonomy" id="283909"/>
    <lineage>
        <taxon>Eukaryota</taxon>
        <taxon>Metazoa</taxon>
        <taxon>Spiralia</taxon>
        <taxon>Lophotrochozoa</taxon>
        <taxon>Annelida</taxon>
        <taxon>Polychaeta</taxon>
        <taxon>Sedentaria</taxon>
        <taxon>Scolecida</taxon>
        <taxon>Capitellidae</taxon>
        <taxon>Capitella</taxon>
    </lineage>
</organism>
<name>R7T8T1_CAPTE</name>
<dbReference type="EMBL" id="AMQN01015700">
    <property type="status" value="NOT_ANNOTATED_CDS"/>
    <property type="molecule type" value="Genomic_DNA"/>
</dbReference>
<evidence type="ECO:0000256" key="1">
    <source>
        <dbReference type="ARBA" id="ARBA00004141"/>
    </source>
</evidence>
<evidence type="ECO:0000256" key="5">
    <source>
        <dbReference type="ARBA" id="ARBA00023136"/>
    </source>
</evidence>
<keyword evidence="6 8" id="KW-0675">Receptor</keyword>
<dbReference type="OrthoDB" id="9990906at2759"/>
<dbReference type="EMBL" id="KB312148">
    <property type="protein sequence ID" value="ELT87805.1"/>
    <property type="molecule type" value="Genomic_DNA"/>
</dbReference>
<evidence type="ECO:0000256" key="7">
    <source>
        <dbReference type="ARBA" id="ARBA00023224"/>
    </source>
</evidence>
<dbReference type="OMA" id="EGICQIT"/>
<keyword evidence="13" id="KW-1185">Reference proteome</keyword>
<reference evidence="11 13" key="2">
    <citation type="journal article" date="2013" name="Nature">
        <title>Insights into bilaterian evolution from three spiralian genomes.</title>
        <authorList>
            <person name="Simakov O."/>
            <person name="Marletaz F."/>
            <person name="Cho S.J."/>
            <person name="Edsinger-Gonzales E."/>
            <person name="Havlak P."/>
            <person name="Hellsten U."/>
            <person name="Kuo D.H."/>
            <person name="Larsson T."/>
            <person name="Lv J."/>
            <person name="Arendt D."/>
            <person name="Savage R."/>
            <person name="Osoegawa K."/>
            <person name="de Jong P."/>
            <person name="Grimwood J."/>
            <person name="Chapman J.A."/>
            <person name="Shapiro H."/>
            <person name="Aerts A."/>
            <person name="Otillar R.P."/>
            <person name="Terry A.Y."/>
            <person name="Boore J.L."/>
            <person name="Grigoriev I.V."/>
            <person name="Lindberg D.R."/>
            <person name="Seaver E.C."/>
            <person name="Weisblat D.A."/>
            <person name="Putnam N.H."/>
            <person name="Rokhsar D.S."/>
        </authorList>
    </citation>
    <scope>NUCLEOTIDE SEQUENCE</scope>
    <source>
        <strain evidence="11 13">I ESC-2004</strain>
    </source>
</reference>
<reference evidence="13" key="1">
    <citation type="submission" date="2012-12" db="EMBL/GenBank/DDBJ databases">
        <authorList>
            <person name="Hellsten U."/>
            <person name="Grimwood J."/>
            <person name="Chapman J.A."/>
            <person name="Shapiro H."/>
            <person name="Aerts A."/>
            <person name="Otillar R.P."/>
            <person name="Terry A.Y."/>
            <person name="Boore J.L."/>
            <person name="Simakov O."/>
            <person name="Marletaz F."/>
            <person name="Cho S.-J."/>
            <person name="Edsinger-Gonzales E."/>
            <person name="Havlak P."/>
            <person name="Kuo D.-H."/>
            <person name="Larsson T."/>
            <person name="Lv J."/>
            <person name="Arendt D."/>
            <person name="Savage R."/>
            <person name="Osoegawa K."/>
            <person name="de Jong P."/>
            <person name="Lindberg D.R."/>
            <person name="Seaver E.C."/>
            <person name="Weisblat D.A."/>
            <person name="Putnam N.H."/>
            <person name="Grigoriev I.V."/>
            <person name="Rokhsar D.S."/>
        </authorList>
    </citation>
    <scope>NUCLEOTIDE SEQUENCE</scope>
    <source>
        <strain evidence="13">I ESC-2004</strain>
    </source>
</reference>
<dbReference type="Gene3D" id="1.20.1070.10">
    <property type="entry name" value="Rhodopsin 7-helix transmembrane proteins"/>
    <property type="match status" value="1"/>
</dbReference>
<evidence type="ECO:0000256" key="6">
    <source>
        <dbReference type="ARBA" id="ARBA00023170"/>
    </source>
</evidence>